<dbReference type="PANTHER" id="PTHR43977">
    <property type="entry name" value="STRUCTURAL MAINTENANCE OF CHROMOSOMES PROTEIN 3"/>
    <property type="match status" value="1"/>
</dbReference>
<accession>U6MGM0</accession>
<name>U6MGM0_EIMMA</name>
<evidence type="ECO:0000256" key="2">
    <source>
        <dbReference type="SAM" id="MobiDB-lite"/>
    </source>
</evidence>
<feature type="domain" description="RecF/RecN/SMC N-terminal" evidence="3">
    <location>
        <begin position="52"/>
        <end position="218"/>
    </location>
</feature>
<protein>
    <recommendedName>
        <fullName evidence="3">RecF/RecN/SMC N-terminal domain-containing protein</fullName>
    </recommendedName>
</protein>
<feature type="non-terminal residue" evidence="4">
    <location>
        <position position="1"/>
    </location>
</feature>
<keyword evidence="1" id="KW-0175">Coiled coil</keyword>
<evidence type="ECO:0000259" key="3">
    <source>
        <dbReference type="Pfam" id="PF02463"/>
    </source>
</evidence>
<proteinExistence type="predicted"/>
<dbReference type="RefSeq" id="XP_013338239.1">
    <property type="nucleotide sequence ID" value="XM_013482785.1"/>
</dbReference>
<reference evidence="4" key="1">
    <citation type="submission" date="2013-10" db="EMBL/GenBank/DDBJ databases">
        <title>Genomic analysis of the causative agents of coccidiosis in chickens.</title>
        <authorList>
            <person name="Reid A.J."/>
            <person name="Blake D."/>
            <person name="Billington K."/>
            <person name="Browne H."/>
            <person name="Dunn M."/>
            <person name="Hung S."/>
            <person name="Kawahara F."/>
            <person name="Miranda-Saavedra D."/>
            <person name="Mourier T."/>
            <person name="Nagra H."/>
            <person name="Otto T.D."/>
            <person name="Rawlings N."/>
            <person name="Sanchez A."/>
            <person name="Sanders M."/>
            <person name="Subramaniam C."/>
            <person name="Tay Y."/>
            <person name="Dear P."/>
            <person name="Doerig C."/>
            <person name="Gruber A."/>
            <person name="Parkinson J."/>
            <person name="Shirley M."/>
            <person name="Wan K.L."/>
            <person name="Berriman M."/>
            <person name="Tomley F."/>
            <person name="Pain A."/>
        </authorList>
    </citation>
    <scope>NUCLEOTIDE SEQUENCE [LARGE SCALE GENOMIC DNA]</scope>
    <source>
        <strain evidence="4">Weybridge</strain>
    </source>
</reference>
<feature type="region of interest" description="Disordered" evidence="2">
    <location>
        <begin position="231"/>
        <end position="271"/>
    </location>
</feature>
<dbReference type="SUPFAM" id="SSF52540">
    <property type="entry name" value="P-loop containing nucleoside triphosphate hydrolases"/>
    <property type="match status" value="1"/>
</dbReference>
<keyword evidence="5" id="KW-1185">Reference proteome</keyword>
<feature type="compositionally biased region" description="Low complexity" evidence="2">
    <location>
        <begin position="233"/>
        <end position="249"/>
    </location>
</feature>
<sequence length="271" mass="30555">EPKFNESGTPYDFKQLRPETVRQRIQQLRTDTEKLKKNINSSAAALLEKTEAELQTLLKRKAQVEADREKIREVIVSLDEKKQNSLKNTWRLVDANFSAIFEQLLPNAQAKLVQADEKDLMKGLEMKIAFHHKWKESLSELSGGQRSLLALSLILALLKFKPAPVYILDEVDAALDLSHTQNIGSMIKTQFPSSQFIIVSLKEGMFSNADVLFRTRLVDGTSGVERHALAERQQQQQQKHYLPSSSTISSRKRTRKTAAAAPEGSDSDAPK</sequence>
<dbReference type="AlphaFoldDB" id="U6MGM0"/>
<dbReference type="GeneID" id="25338254"/>
<dbReference type="InterPro" id="IPR003395">
    <property type="entry name" value="RecF/RecN/SMC_N"/>
</dbReference>
<dbReference type="EMBL" id="HG722143">
    <property type="protein sequence ID" value="CDJ61589.1"/>
    <property type="molecule type" value="Genomic_DNA"/>
</dbReference>
<dbReference type="Gene3D" id="3.40.50.300">
    <property type="entry name" value="P-loop containing nucleotide triphosphate hydrolases"/>
    <property type="match status" value="1"/>
</dbReference>
<dbReference type="OrthoDB" id="10255539at2759"/>
<evidence type="ECO:0000256" key="1">
    <source>
        <dbReference type="SAM" id="Coils"/>
    </source>
</evidence>
<dbReference type="InterPro" id="IPR027417">
    <property type="entry name" value="P-loop_NTPase"/>
</dbReference>
<evidence type="ECO:0000313" key="5">
    <source>
        <dbReference type="Proteomes" id="UP000030763"/>
    </source>
</evidence>
<gene>
    <name evidence="4" type="ORF">EMWEY_00042680</name>
</gene>
<feature type="coiled-coil region" evidence="1">
    <location>
        <begin position="40"/>
        <end position="81"/>
    </location>
</feature>
<organism evidence="4 5">
    <name type="scientific">Eimeria maxima</name>
    <name type="common">Coccidian parasite</name>
    <dbReference type="NCBI Taxonomy" id="5804"/>
    <lineage>
        <taxon>Eukaryota</taxon>
        <taxon>Sar</taxon>
        <taxon>Alveolata</taxon>
        <taxon>Apicomplexa</taxon>
        <taxon>Conoidasida</taxon>
        <taxon>Coccidia</taxon>
        <taxon>Eucoccidiorida</taxon>
        <taxon>Eimeriorina</taxon>
        <taxon>Eimeriidae</taxon>
        <taxon>Eimeria</taxon>
    </lineage>
</organism>
<dbReference type="VEuPathDB" id="ToxoDB:EMWEY_00042680"/>
<evidence type="ECO:0000313" key="4">
    <source>
        <dbReference type="EMBL" id="CDJ61589.1"/>
    </source>
</evidence>
<dbReference type="Pfam" id="PF02463">
    <property type="entry name" value="SMC_N"/>
    <property type="match status" value="1"/>
</dbReference>
<reference evidence="4" key="2">
    <citation type="submission" date="2013-10" db="EMBL/GenBank/DDBJ databases">
        <authorList>
            <person name="Aslett M."/>
        </authorList>
    </citation>
    <scope>NUCLEOTIDE SEQUENCE [LARGE SCALE GENOMIC DNA]</scope>
    <source>
        <strain evidence="4">Weybridge</strain>
    </source>
</reference>
<dbReference type="Proteomes" id="UP000030763">
    <property type="component" value="Unassembled WGS sequence"/>
</dbReference>